<dbReference type="Gene3D" id="3.40.50.2000">
    <property type="entry name" value="Glycogen Phosphorylase B"/>
    <property type="match status" value="2"/>
</dbReference>
<keyword evidence="1" id="KW-0808">Transferase</keyword>
<accession>B0VGU5</accession>
<dbReference type="EMBL" id="CU466930">
    <property type="protein sequence ID" value="CAO80554.1"/>
    <property type="molecule type" value="Genomic_DNA"/>
</dbReference>
<dbReference type="CAZy" id="GT4">
    <property type="family name" value="Glycosyltransferase Family 4"/>
</dbReference>
<dbReference type="HOGENOM" id="CLU_066829_0_0_0"/>
<dbReference type="InterPro" id="IPR028098">
    <property type="entry name" value="Glyco_trans_4-like_N"/>
</dbReference>
<dbReference type="PANTHER" id="PTHR46401">
    <property type="entry name" value="GLYCOSYLTRANSFERASE WBBK-RELATED"/>
    <property type="match status" value="1"/>
</dbReference>
<sequence length="317" mass="35748">MNILFVCSGNSPKFDISPFINAQAESLRKLGHTIDYYLIKGKGIGGYISNIPKLKSFINKGNYDIIHAHYSFCGVVSSLSTKKRVICSLMGSDVKESGLWRLLIRYFIKHKWQKTIAKSEDMKKEMGIDKIVVIPNGVDLEIFKPLDKNECRKKIGWKQDGKIVLFGADPNRKVKNFSLAKSSYNMLIERDPKLISMKIELITLGSIAHEIIPLYLNACDVLLLTSKWEGSPNIIKEAKACNIPIVCTDVGDVRWLLDGVDGCYITSQNPNDIADKLHRALSFNKRTTGREKLIQLGLDSTIIAQRIIEIYENVLNK</sequence>
<dbReference type="GO" id="GO:0009103">
    <property type="term" value="P:lipopolysaccharide biosynthetic process"/>
    <property type="evidence" value="ECO:0007669"/>
    <property type="project" value="TreeGrafter"/>
</dbReference>
<dbReference type="SUPFAM" id="SSF53756">
    <property type="entry name" value="UDP-Glycosyltransferase/glycogen phosphorylase"/>
    <property type="match status" value="1"/>
</dbReference>
<protein>
    <recommendedName>
        <fullName evidence="2">Glycosyltransferase subfamily 4-like N-terminal domain-containing protein</fullName>
    </recommendedName>
</protein>
<dbReference type="KEGG" id="caci:CLOAM0670"/>
<proteinExistence type="predicted"/>
<dbReference type="STRING" id="459349.CLOAM0670"/>
<keyword evidence="4" id="KW-1185">Reference proteome</keyword>
<evidence type="ECO:0000313" key="3">
    <source>
        <dbReference type="EMBL" id="CAO80554.1"/>
    </source>
</evidence>
<reference evidence="3 4" key="1">
    <citation type="journal article" date="2008" name="J. Bacteriol.">
        <title>'Candidatus Cloacamonas acidaminovorans': genome sequence reconstruction provides a first glimpse of a new bacterial division.</title>
        <authorList>
            <person name="Pelletier E."/>
            <person name="Kreimeyer A."/>
            <person name="Bocs S."/>
            <person name="Rouy Z."/>
            <person name="Gyapay G."/>
            <person name="Chouari R."/>
            <person name="Riviere D."/>
            <person name="Ganesan A."/>
            <person name="Daegelen P."/>
            <person name="Sghir A."/>
            <person name="Cohen G.N."/>
            <person name="Medigue C."/>
            <person name="Weissenbach J."/>
            <person name="Le Paslier D."/>
        </authorList>
    </citation>
    <scope>NUCLEOTIDE SEQUENCE [LARGE SCALE GENOMIC DNA]</scope>
    <source>
        <strain evidence="4">Evry</strain>
    </source>
</reference>
<feature type="domain" description="Glycosyltransferase subfamily 4-like N-terminal" evidence="2">
    <location>
        <begin position="35"/>
        <end position="141"/>
    </location>
</feature>
<dbReference type="Pfam" id="PF13692">
    <property type="entry name" value="Glyco_trans_1_4"/>
    <property type="match status" value="1"/>
</dbReference>
<evidence type="ECO:0000259" key="2">
    <source>
        <dbReference type="Pfam" id="PF13439"/>
    </source>
</evidence>
<name>B0VGU5_CLOAI</name>
<dbReference type="RefSeq" id="WP_015424414.1">
    <property type="nucleotide sequence ID" value="NC_020449.1"/>
</dbReference>
<dbReference type="PANTHER" id="PTHR46401:SF2">
    <property type="entry name" value="GLYCOSYLTRANSFERASE WBBK-RELATED"/>
    <property type="match status" value="1"/>
</dbReference>
<dbReference type="AlphaFoldDB" id="B0VGU5"/>
<gene>
    <name evidence="3" type="ordered locus">CLOAM0670</name>
</gene>
<organism evidence="3 4">
    <name type="scientific">Cloacimonas acidaminovorans (strain Evry)</name>
    <dbReference type="NCBI Taxonomy" id="459349"/>
    <lineage>
        <taxon>Bacteria</taxon>
        <taxon>Pseudomonadati</taxon>
        <taxon>Candidatus Cloacimonadota</taxon>
        <taxon>Candidatus Cloacimonadia</taxon>
        <taxon>Candidatus Cloacimonadales</taxon>
        <taxon>Candidatus Cloacimonadaceae</taxon>
        <taxon>Candidatus Cloacimonas</taxon>
    </lineage>
</organism>
<dbReference type="eggNOG" id="COG0438">
    <property type="taxonomic scope" value="Bacteria"/>
</dbReference>
<evidence type="ECO:0000313" key="4">
    <source>
        <dbReference type="Proteomes" id="UP000002019"/>
    </source>
</evidence>
<dbReference type="GO" id="GO:0016757">
    <property type="term" value="F:glycosyltransferase activity"/>
    <property type="evidence" value="ECO:0007669"/>
    <property type="project" value="UniProtKB-ARBA"/>
</dbReference>
<dbReference type="Proteomes" id="UP000002019">
    <property type="component" value="Chromosome"/>
</dbReference>
<dbReference type="OrthoDB" id="9806653at2"/>
<dbReference type="Pfam" id="PF13439">
    <property type="entry name" value="Glyco_transf_4"/>
    <property type="match status" value="1"/>
</dbReference>
<evidence type="ECO:0000256" key="1">
    <source>
        <dbReference type="ARBA" id="ARBA00022679"/>
    </source>
</evidence>